<feature type="region of interest" description="Disordered" evidence="1">
    <location>
        <begin position="660"/>
        <end position="680"/>
    </location>
</feature>
<dbReference type="PANTHER" id="PTHR15715">
    <property type="entry name" value="CENTROSOMAL PROTEIN OF 170 KDA"/>
    <property type="match status" value="1"/>
</dbReference>
<dbReference type="SUPFAM" id="SSF49879">
    <property type="entry name" value="SMAD/FHA domain"/>
    <property type="match status" value="1"/>
</dbReference>
<feature type="compositionally biased region" description="Basic and acidic residues" evidence="1">
    <location>
        <begin position="595"/>
        <end position="604"/>
    </location>
</feature>
<name>A0A8H6SU92_MYCCL</name>
<feature type="compositionally biased region" description="Low complexity" evidence="1">
    <location>
        <begin position="309"/>
        <end position="329"/>
    </location>
</feature>
<comment type="caution">
    <text evidence="4">The sequence shown here is derived from an EMBL/GenBank/DDBJ whole genome shotgun (WGS) entry which is preliminary data.</text>
</comment>
<evidence type="ECO:0000313" key="4">
    <source>
        <dbReference type="EMBL" id="KAF7305586.1"/>
    </source>
</evidence>
<dbReference type="Proteomes" id="UP000613580">
    <property type="component" value="Unassembled WGS sequence"/>
</dbReference>
<feature type="region of interest" description="Disordered" evidence="1">
    <location>
        <begin position="408"/>
        <end position="431"/>
    </location>
</feature>
<dbReference type="PANTHER" id="PTHR15715:SF37">
    <property type="entry name" value="LD47843P"/>
    <property type="match status" value="1"/>
</dbReference>
<evidence type="ECO:0000256" key="2">
    <source>
        <dbReference type="SAM" id="Phobius"/>
    </source>
</evidence>
<proteinExistence type="predicted"/>
<evidence type="ECO:0000313" key="5">
    <source>
        <dbReference type="Proteomes" id="UP000613580"/>
    </source>
</evidence>
<reference evidence="4" key="1">
    <citation type="submission" date="2020-05" db="EMBL/GenBank/DDBJ databases">
        <title>Mycena genomes resolve the evolution of fungal bioluminescence.</title>
        <authorList>
            <person name="Tsai I.J."/>
        </authorList>
    </citation>
    <scope>NUCLEOTIDE SEQUENCE</scope>
    <source>
        <strain evidence="4">110903Hualien_Pintung</strain>
    </source>
</reference>
<dbReference type="SMART" id="SM00240">
    <property type="entry name" value="FHA"/>
    <property type="match status" value="1"/>
</dbReference>
<feature type="transmembrane region" description="Helical" evidence="2">
    <location>
        <begin position="792"/>
        <end position="811"/>
    </location>
</feature>
<evidence type="ECO:0000256" key="1">
    <source>
        <dbReference type="SAM" id="MobiDB-lite"/>
    </source>
</evidence>
<dbReference type="PROSITE" id="PS50006">
    <property type="entry name" value="FHA_DOMAIN"/>
    <property type="match status" value="1"/>
</dbReference>
<organism evidence="4 5">
    <name type="scientific">Mycena chlorophos</name>
    <name type="common">Agaric fungus</name>
    <name type="synonym">Agaricus chlorophos</name>
    <dbReference type="NCBI Taxonomy" id="658473"/>
    <lineage>
        <taxon>Eukaryota</taxon>
        <taxon>Fungi</taxon>
        <taxon>Dikarya</taxon>
        <taxon>Basidiomycota</taxon>
        <taxon>Agaricomycotina</taxon>
        <taxon>Agaricomycetes</taxon>
        <taxon>Agaricomycetidae</taxon>
        <taxon>Agaricales</taxon>
        <taxon>Marasmiineae</taxon>
        <taxon>Mycenaceae</taxon>
        <taxon>Mycena</taxon>
    </lineage>
</organism>
<dbReference type="GO" id="GO:0005737">
    <property type="term" value="C:cytoplasm"/>
    <property type="evidence" value="ECO:0007669"/>
    <property type="project" value="TreeGrafter"/>
</dbReference>
<feature type="compositionally biased region" description="Low complexity" evidence="1">
    <location>
        <begin position="173"/>
        <end position="198"/>
    </location>
</feature>
<dbReference type="Pfam" id="PF00498">
    <property type="entry name" value="FHA"/>
    <property type="match status" value="1"/>
</dbReference>
<accession>A0A8H6SU92</accession>
<feature type="compositionally biased region" description="Basic and acidic residues" evidence="1">
    <location>
        <begin position="278"/>
        <end position="288"/>
    </location>
</feature>
<evidence type="ECO:0000259" key="3">
    <source>
        <dbReference type="PROSITE" id="PS50006"/>
    </source>
</evidence>
<dbReference type="InterPro" id="IPR000253">
    <property type="entry name" value="FHA_dom"/>
</dbReference>
<dbReference type="InterPro" id="IPR051176">
    <property type="entry name" value="Cent_Immune-Sig_Mod"/>
</dbReference>
<feature type="domain" description="FHA" evidence="3">
    <location>
        <begin position="34"/>
        <end position="108"/>
    </location>
</feature>
<keyword evidence="2" id="KW-0812">Transmembrane</keyword>
<gene>
    <name evidence="4" type="ORF">HMN09_00811800</name>
</gene>
<dbReference type="OrthoDB" id="687730at2759"/>
<keyword evidence="5" id="KW-1185">Reference proteome</keyword>
<dbReference type="Gene3D" id="2.60.200.20">
    <property type="match status" value="1"/>
</dbReference>
<feature type="compositionally biased region" description="Basic residues" evidence="1">
    <location>
        <begin position="417"/>
        <end position="426"/>
    </location>
</feature>
<protein>
    <submittedName>
        <fullName evidence="4">Monocarboxylate transporter</fullName>
    </submittedName>
</protein>
<dbReference type="EMBL" id="JACAZE010000010">
    <property type="protein sequence ID" value="KAF7305586.1"/>
    <property type="molecule type" value="Genomic_DNA"/>
</dbReference>
<sequence>MAAPPPPFPALYLLPLDNSFFPPKRIQLVPGAIVRIGRQLNAKSLPSADNGVFESRVLSRQHAEVWFEPAGSAEGDEQADNAAGKGRGRVMIRDVKSSNGTFVNGERLSPENVESGAFEVRSDDILEFGIDILGEEGQVIHRKVAARATCALTELEAQRAVRAEQRMFPPAVNPNAQQQHQQSPSSPSSASPSQQHSPGGPLSVSFAVDVPALRRPQGPGQQGGATGQQGPAAGLAGMGGMGTERIRPKSGDFDSILARLRDGPRAGVREAFGLQKEGPQKKQEDKQGKPAVPVAGAESKPAVTEPAPTTDTKTTTTTTTSGNTTGTTITTLDTLRTQLAETRKQLDEAVSSSANIFITPDPHPAIPVPAPETSSGGSGSTLPPPIVTNARLLSEQLTRLREEVGALQRLRTGSGARSRRRRRRETPRRVVNAPPPVVVTHLHAEPEREEEGEEDTWEDLGLDASDLPRYPMSPNTDTVVPDSPLVWVGAGAGYGSGDTSAPSSSSAPVSAPANASAGARRALQSQLDVLEERIGRLVGDLGVMRGVAGTREQERERDVDGDVPTLPALAPLVARVDELEERASSAAAPSTSASVEEKDSREEGMKSALQASMRALQVEWGALRAEFAGFSALSASVVPSGNGQNDVLARWLLDDASATTPIADEGGQGHGRDSSNASSDSEVGYVFPGRYARAWMVRDRDAMVGSVGVLGLLTPAGSVSVRGLGFGQASVTPAPIPALPSVPAAATPVAAAEPSRDHTGNGHVPELSTPAPHLARGRFGKLLTVKMSTEEALLVLGALGAGVAIVGAAWMGA</sequence>
<feature type="compositionally biased region" description="Low complexity" evidence="1">
    <location>
        <begin position="584"/>
        <end position="594"/>
    </location>
</feature>
<feature type="region of interest" description="Disordered" evidence="1">
    <location>
        <begin position="271"/>
        <end position="329"/>
    </location>
</feature>
<dbReference type="InterPro" id="IPR008984">
    <property type="entry name" value="SMAD_FHA_dom_sf"/>
</dbReference>
<feature type="region of interest" description="Disordered" evidence="1">
    <location>
        <begin position="581"/>
        <end position="604"/>
    </location>
</feature>
<keyword evidence="2" id="KW-1133">Transmembrane helix</keyword>
<dbReference type="AlphaFoldDB" id="A0A8H6SU92"/>
<keyword evidence="2" id="KW-0472">Membrane</keyword>
<feature type="region of interest" description="Disordered" evidence="1">
    <location>
        <begin position="173"/>
        <end position="251"/>
    </location>
</feature>